<dbReference type="Proteomes" id="UP001437460">
    <property type="component" value="Unassembled WGS sequence"/>
</dbReference>
<dbReference type="Gene3D" id="3.60.21.10">
    <property type="match status" value="1"/>
</dbReference>
<dbReference type="InterPro" id="IPR029052">
    <property type="entry name" value="Metallo-depent_PP-like"/>
</dbReference>
<sequence length="502" mass="56925">MKKRLGGRRQILSAFLPVLAAAALLSGCQRENPAAVTEVSEESQEESRETEQNSEAGTDASAAETSSGDEKGEDLKHQEKTQETEIVEDSGPLPKAEDGGWVENIMLGTDIHYFSDSLTDGGPCFQEMVEYGDGKVVTYIDQITDAFLDEVVKLRPDALVLSGDLTLNGEKASHKDLAEKLHRVENNGIPVLVIPGNHDINNRQAARYEGEERLPAEYTTPEEFRQIYQAFGYDEAASEDPNSLSYLYELDENTWLLMIDSCQYSPVNKVGGAISEATYEWIEQQLEAAWDAGVEIIPIAHHNLLDESEIYVDECTIEHSEQFVDLLETWDVPLFLSGHLHVQHCKRSDENRGVWEMVTASLATPSCKYAILTYRDDRSFLYRTRSLDVEAWAKKNGQTEPELLDFKEFQTPFLRRVFYNQAVAALREVPEVSDSEREQMAQLYSLLKYHYYQGTAYQVQDQVRNDPAYALWQDAGMATQQGDYFQYILEDGVRNYNRLEVE</sequence>
<evidence type="ECO:0000313" key="9">
    <source>
        <dbReference type="EMBL" id="MEQ2563955.1"/>
    </source>
</evidence>
<feature type="signal peptide" evidence="6">
    <location>
        <begin position="1"/>
        <end position="20"/>
    </location>
</feature>
<evidence type="ECO:0000256" key="1">
    <source>
        <dbReference type="ARBA" id="ARBA00022723"/>
    </source>
</evidence>
<evidence type="ECO:0000259" key="8">
    <source>
        <dbReference type="Pfam" id="PF17839"/>
    </source>
</evidence>
<dbReference type="InterPro" id="IPR050884">
    <property type="entry name" value="CNP_phosphodiesterase-III"/>
</dbReference>
<keyword evidence="6" id="KW-0732">Signal</keyword>
<reference evidence="9 10" key="1">
    <citation type="submission" date="2024-03" db="EMBL/GenBank/DDBJ databases">
        <title>Human intestinal bacterial collection.</title>
        <authorList>
            <person name="Pauvert C."/>
            <person name="Hitch T.C.A."/>
            <person name="Clavel T."/>
        </authorList>
    </citation>
    <scope>NUCLEOTIDE SEQUENCE [LARGE SCALE GENOMIC DNA]</scope>
    <source>
        <strain evidence="9 10">CLA-AP-H27</strain>
    </source>
</reference>
<keyword evidence="2" id="KW-0378">Hydrolase</keyword>
<evidence type="ECO:0000256" key="6">
    <source>
        <dbReference type="SAM" id="SignalP"/>
    </source>
</evidence>
<dbReference type="PROSITE" id="PS51257">
    <property type="entry name" value="PROKAR_LIPOPROTEIN"/>
    <property type="match status" value="1"/>
</dbReference>
<comment type="similarity">
    <text evidence="4">Belongs to the cyclic nucleotide phosphodiesterase class-III family.</text>
</comment>
<dbReference type="Pfam" id="PF17839">
    <property type="entry name" value="CNP_C_terminal"/>
    <property type="match status" value="1"/>
</dbReference>
<dbReference type="PANTHER" id="PTHR42988">
    <property type="entry name" value="PHOSPHOHYDROLASE"/>
    <property type="match status" value="1"/>
</dbReference>
<dbReference type="InterPro" id="IPR040869">
    <property type="entry name" value="CNP_C"/>
</dbReference>
<dbReference type="Gene3D" id="1.10.246.180">
    <property type="match status" value="1"/>
</dbReference>
<proteinExistence type="inferred from homology"/>
<keyword evidence="10" id="KW-1185">Reference proteome</keyword>
<evidence type="ECO:0000256" key="2">
    <source>
        <dbReference type="ARBA" id="ARBA00022801"/>
    </source>
</evidence>
<keyword evidence="3" id="KW-0408">Iron</keyword>
<dbReference type="Pfam" id="PF00149">
    <property type="entry name" value="Metallophos"/>
    <property type="match status" value="1"/>
</dbReference>
<accession>A0ABV1HNQ2</accession>
<gene>
    <name evidence="9" type="ORF">WMO41_12405</name>
</gene>
<name>A0ABV1HNQ2_9FIRM</name>
<dbReference type="SUPFAM" id="SSF56300">
    <property type="entry name" value="Metallo-dependent phosphatases"/>
    <property type="match status" value="1"/>
</dbReference>
<evidence type="ECO:0000259" key="7">
    <source>
        <dbReference type="Pfam" id="PF00149"/>
    </source>
</evidence>
<evidence type="ECO:0000256" key="3">
    <source>
        <dbReference type="ARBA" id="ARBA00023004"/>
    </source>
</evidence>
<feature type="domain" description="Cyclic nucleotide phosphodiesterase C-terminal" evidence="8">
    <location>
        <begin position="388"/>
        <end position="493"/>
    </location>
</feature>
<keyword evidence="1" id="KW-0479">Metal-binding</keyword>
<feature type="compositionally biased region" description="Basic and acidic residues" evidence="5">
    <location>
        <begin position="68"/>
        <end position="83"/>
    </location>
</feature>
<evidence type="ECO:0000256" key="4">
    <source>
        <dbReference type="ARBA" id="ARBA00025742"/>
    </source>
</evidence>
<comment type="caution">
    <text evidence="9">The sequence shown here is derived from an EMBL/GenBank/DDBJ whole genome shotgun (WGS) entry which is preliminary data.</text>
</comment>
<dbReference type="RefSeq" id="WP_349230018.1">
    <property type="nucleotide sequence ID" value="NZ_JBBMFJ010000028.1"/>
</dbReference>
<dbReference type="InterPro" id="IPR004843">
    <property type="entry name" value="Calcineurin-like_PHP"/>
</dbReference>
<evidence type="ECO:0000313" key="10">
    <source>
        <dbReference type="Proteomes" id="UP001437460"/>
    </source>
</evidence>
<evidence type="ECO:0000256" key="5">
    <source>
        <dbReference type="SAM" id="MobiDB-lite"/>
    </source>
</evidence>
<dbReference type="PANTHER" id="PTHR42988:SF2">
    <property type="entry name" value="CYCLIC NUCLEOTIDE PHOSPHODIESTERASE CBUA0032-RELATED"/>
    <property type="match status" value="1"/>
</dbReference>
<feature type="region of interest" description="Disordered" evidence="5">
    <location>
        <begin position="30"/>
        <end position="99"/>
    </location>
</feature>
<dbReference type="EMBL" id="JBBMFJ010000028">
    <property type="protein sequence ID" value="MEQ2563955.1"/>
    <property type="molecule type" value="Genomic_DNA"/>
</dbReference>
<organism evidence="9 10">
    <name type="scientific">Ventrimonas faecis</name>
    <dbReference type="NCBI Taxonomy" id="3133170"/>
    <lineage>
        <taxon>Bacteria</taxon>
        <taxon>Bacillati</taxon>
        <taxon>Bacillota</taxon>
        <taxon>Clostridia</taxon>
        <taxon>Lachnospirales</taxon>
        <taxon>Lachnospiraceae</taxon>
        <taxon>Ventrimonas</taxon>
    </lineage>
</organism>
<feature type="chain" id="PRO_5046474766" evidence="6">
    <location>
        <begin position="21"/>
        <end position="502"/>
    </location>
</feature>
<protein>
    <submittedName>
        <fullName evidence="9">Metallophosphoesterase</fullName>
    </submittedName>
</protein>
<feature type="domain" description="Calcineurin-like phosphoesterase" evidence="7">
    <location>
        <begin position="110"/>
        <end position="342"/>
    </location>
</feature>